<evidence type="ECO:0000256" key="1">
    <source>
        <dbReference type="ARBA" id="ARBA00009347"/>
    </source>
</evidence>
<dbReference type="InterPro" id="IPR009075">
    <property type="entry name" value="AcylCo_DH/oxidase_C"/>
</dbReference>
<dbReference type="InterPro" id="IPR050741">
    <property type="entry name" value="Acyl-CoA_dehydrogenase"/>
</dbReference>
<dbReference type="EMBL" id="FMIA01000002">
    <property type="protein sequence ID" value="SCL65557.1"/>
    <property type="molecule type" value="Genomic_DNA"/>
</dbReference>
<evidence type="ECO:0000256" key="4">
    <source>
        <dbReference type="ARBA" id="ARBA00023002"/>
    </source>
</evidence>
<keyword evidence="3" id="KW-0274">FAD</keyword>
<evidence type="ECO:0000256" key="2">
    <source>
        <dbReference type="ARBA" id="ARBA00022630"/>
    </source>
</evidence>
<accession>A0A1C6VH77</accession>
<dbReference type="InterPro" id="IPR046373">
    <property type="entry name" value="Acyl-CoA_Oxase/DH_mid-dom_sf"/>
</dbReference>
<dbReference type="Gene3D" id="1.20.140.10">
    <property type="entry name" value="Butyryl-CoA Dehydrogenase, subunit A, domain 3"/>
    <property type="match status" value="1"/>
</dbReference>
<keyword evidence="4" id="KW-0560">Oxidoreductase</keyword>
<dbReference type="SUPFAM" id="SSF47203">
    <property type="entry name" value="Acyl-CoA dehydrogenase C-terminal domain-like"/>
    <property type="match status" value="1"/>
</dbReference>
<dbReference type="STRING" id="683228.GA0070617_5801"/>
<reference evidence="6 7" key="1">
    <citation type="submission" date="2016-06" db="EMBL/GenBank/DDBJ databases">
        <authorList>
            <person name="Kjaerup R.B."/>
            <person name="Dalgaard T.S."/>
            <person name="Juul-Madsen H.R."/>
        </authorList>
    </citation>
    <scope>NUCLEOTIDE SEQUENCE [LARGE SCALE GENOMIC DNA]</scope>
    <source>
        <strain evidence="6 7">DSM 45577</strain>
    </source>
</reference>
<dbReference type="AlphaFoldDB" id="A0A1C6VH77"/>
<comment type="similarity">
    <text evidence="1">Belongs to the acyl-CoA dehydrogenase family.</text>
</comment>
<name>A0A1C6VH77_9ACTN</name>
<evidence type="ECO:0000256" key="3">
    <source>
        <dbReference type="ARBA" id="ARBA00022827"/>
    </source>
</evidence>
<dbReference type="Proteomes" id="UP000198937">
    <property type="component" value="Unassembled WGS sequence"/>
</dbReference>
<dbReference type="PANTHER" id="PTHR48083">
    <property type="entry name" value="MEDIUM-CHAIN SPECIFIC ACYL-COA DEHYDROGENASE, MITOCHONDRIAL-RELATED"/>
    <property type="match status" value="1"/>
</dbReference>
<keyword evidence="2" id="KW-0285">Flavoprotein</keyword>
<dbReference type="InterPro" id="IPR036250">
    <property type="entry name" value="AcylCo_DH-like_C"/>
</dbReference>
<dbReference type="RefSeq" id="WP_091445420.1">
    <property type="nucleotide sequence ID" value="NZ_BMMJ01000003.1"/>
</dbReference>
<evidence type="ECO:0000259" key="5">
    <source>
        <dbReference type="Pfam" id="PF00441"/>
    </source>
</evidence>
<feature type="domain" description="Acyl-CoA dehydrogenase/oxidase C-terminal" evidence="5">
    <location>
        <begin position="221"/>
        <end position="368"/>
    </location>
</feature>
<dbReference type="GO" id="GO:0005737">
    <property type="term" value="C:cytoplasm"/>
    <property type="evidence" value="ECO:0007669"/>
    <property type="project" value="TreeGrafter"/>
</dbReference>
<evidence type="ECO:0000313" key="6">
    <source>
        <dbReference type="EMBL" id="SCL65557.1"/>
    </source>
</evidence>
<protein>
    <submittedName>
        <fullName evidence="6">Acyl-CoA dehydrogenase</fullName>
    </submittedName>
</protein>
<keyword evidence="7" id="KW-1185">Reference proteome</keyword>
<dbReference type="GO" id="GO:0003995">
    <property type="term" value="F:acyl-CoA dehydrogenase activity"/>
    <property type="evidence" value="ECO:0007669"/>
    <property type="project" value="TreeGrafter"/>
</dbReference>
<dbReference type="PANTHER" id="PTHR48083:SF2">
    <property type="entry name" value="MEDIUM-CHAIN SPECIFIC ACYL-COA DEHYDROGENASE, MITOCHONDRIAL"/>
    <property type="match status" value="1"/>
</dbReference>
<dbReference type="SUPFAM" id="SSF56645">
    <property type="entry name" value="Acyl-CoA dehydrogenase NM domain-like"/>
    <property type="match status" value="1"/>
</dbReference>
<dbReference type="OrthoDB" id="4607453at2"/>
<dbReference type="Pfam" id="PF00441">
    <property type="entry name" value="Acyl-CoA_dh_1"/>
    <property type="match status" value="1"/>
</dbReference>
<evidence type="ECO:0000313" key="7">
    <source>
        <dbReference type="Proteomes" id="UP000198937"/>
    </source>
</evidence>
<dbReference type="InterPro" id="IPR009100">
    <property type="entry name" value="AcylCoA_DH/oxidase_NM_dom_sf"/>
</dbReference>
<gene>
    <name evidence="6" type="ORF">GA0070617_5801</name>
</gene>
<organism evidence="6 7">
    <name type="scientific">Micromonospora yangpuensis</name>
    <dbReference type="NCBI Taxonomy" id="683228"/>
    <lineage>
        <taxon>Bacteria</taxon>
        <taxon>Bacillati</taxon>
        <taxon>Actinomycetota</taxon>
        <taxon>Actinomycetes</taxon>
        <taxon>Micromonosporales</taxon>
        <taxon>Micromonosporaceae</taxon>
        <taxon>Micromonospora</taxon>
    </lineage>
</organism>
<dbReference type="Gene3D" id="2.40.110.10">
    <property type="entry name" value="Butyryl-CoA Dehydrogenase, subunit A, domain 2"/>
    <property type="match status" value="1"/>
</dbReference>
<sequence length="384" mass="40505">MSADYRELFDPELVPTLRRLGERPMGAGADAAVDPDDRVARQAVWQSLVGLGALAWADPDAGAHRPEPLPELVELAELMGESLLQSPYPDTVLTAELLATAEADSPAAREVRVAIAAGRCAVAVAPRTDGRTDPAVPDPVTVDDDRIHGVRRFVAFAADCDLLLVPAPGPAGTELRLVPRDQPGVRLRRHDDTGRGDLYRVDLDGAATLPGGCWHGSRYAEAIGRARLRHAAYLLGAARGAVELTTARLRSRSAFGQPLARNQALSFRLAALTARRHAVLALVRRAARADGPTPLGDPAYADPVLAGAQALMLAAELARETAAEAVHLHGAYGLTEASDAQLYFRRAVVDAGWWGTPAQLRRTAADALIRRATADAGGSGAVGG</sequence>
<proteinExistence type="inferred from homology"/>
<dbReference type="GO" id="GO:0033539">
    <property type="term" value="P:fatty acid beta-oxidation using acyl-CoA dehydrogenase"/>
    <property type="evidence" value="ECO:0007669"/>
    <property type="project" value="TreeGrafter"/>
</dbReference>